<evidence type="ECO:0008006" key="3">
    <source>
        <dbReference type="Google" id="ProtNLM"/>
    </source>
</evidence>
<sequence>MLAMVGVPRASYYKWRSSRLNRSPKAGLDQEIKQHMMATHLAHPYFAILEW</sequence>
<dbReference type="EMBL" id="JACSQL010000001">
    <property type="protein sequence ID" value="MBD7967201.1"/>
    <property type="molecule type" value="Genomic_DNA"/>
</dbReference>
<dbReference type="RefSeq" id="WP_191798344.1">
    <property type="nucleotide sequence ID" value="NZ_JACSQL010000001.1"/>
</dbReference>
<protein>
    <recommendedName>
        <fullName evidence="3">Transposase</fullName>
    </recommendedName>
</protein>
<keyword evidence="2" id="KW-1185">Reference proteome</keyword>
<comment type="caution">
    <text evidence="1">The sequence shown here is derived from an EMBL/GenBank/DDBJ whole genome shotgun (WGS) entry which is preliminary data.</text>
</comment>
<evidence type="ECO:0000313" key="2">
    <source>
        <dbReference type="Proteomes" id="UP000608071"/>
    </source>
</evidence>
<proteinExistence type="predicted"/>
<name>A0ABR8SUL5_9BACL</name>
<dbReference type="Proteomes" id="UP000608071">
    <property type="component" value="Unassembled WGS sequence"/>
</dbReference>
<accession>A0ABR8SUL5</accession>
<reference evidence="1 2" key="1">
    <citation type="submission" date="2020-08" db="EMBL/GenBank/DDBJ databases">
        <title>A Genomic Blueprint of the Chicken Gut Microbiome.</title>
        <authorList>
            <person name="Gilroy R."/>
            <person name="Ravi A."/>
            <person name="Getino M."/>
            <person name="Pursley I."/>
            <person name="Horton D.L."/>
            <person name="Alikhan N.-F."/>
            <person name="Baker D."/>
            <person name="Gharbi K."/>
            <person name="Hall N."/>
            <person name="Watson M."/>
            <person name="Adriaenssens E.M."/>
            <person name="Foster-Nyarko E."/>
            <person name="Jarju S."/>
            <person name="Secka A."/>
            <person name="Antonio M."/>
            <person name="Oren A."/>
            <person name="Chaudhuri R."/>
            <person name="La Ragione R.M."/>
            <person name="Hildebrand F."/>
            <person name="Pallen M.J."/>
        </authorList>
    </citation>
    <scope>NUCLEOTIDE SEQUENCE [LARGE SCALE GENOMIC DNA]</scope>
    <source>
        <strain evidence="1 2">Sa2BVA9</strain>
    </source>
</reference>
<organism evidence="1 2">
    <name type="scientific">Paenibacillus gallinarum</name>
    <dbReference type="NCBI Taxonomy" id="2762232"/>
    <lineage>
        <taxon>Bacteria</taxon>
        <taxon>Bacillati</taxon>
        <taxon>Bacillota</taxon>
        <taxon>Bacilli</taxon>
        <taxon>Bacillales</taxon>
        <taxon>Paenibacillaceae</taxon>
        <taxon>Paenibacillus</taxon>
    </lineage>
</organism>
<gene>
    <name evidence="1" type="ORF">H9647_03925</name>
</gene>
<evidence type="ECO:0000313" key="1">
    <source>
        <dbReference type="EMBL" id="MBD7967201.1"/>
    </source>
</evidence>